<keyword evidence="1 5" id="KW-0175">Coiled coil</keyword>
<feature type="region of interest" description="Disordered" evidence="6">
    <location>
        <begin position="308"/>
        <end position="340"/>
    </location>
</feature>
<evidence type="ECO:0000313" key="8">
    <source>
        <dbReference type="Proteomes" id="UP001418222"/>
    </source>
</evidence>
<reference evidence="7 8" key="1">
    <citation type="journal article" date="2022" name="Nat. Plants">
        <title>Genomes of leafy and leafless Platanthera orchids illuminate the evolution of mycoheterotrophy.</title>
        <authorList>
            <person name="Li M.H."/>
            <person name="Liu K.W."/>
            <person name="Li Z."/>
            <person name="Lu H.C."/>
            <person name="Ye Q.L."/>
            <person name="Zhang D."/>
            <person name="Wang J.Y."/>
            <person name="Li Y.F."/>
            <person name="Zhong Z.M."/>
            <person name="Liu X."/>
            <person name="Yu X."/>
            <person name="Liu D.K."/>
            <person name="Tu X.D."/>
            <person name="Liu B."/>
            <person name="Hao Y."/>
            <person name="Liao X.Y."/>
            <person name="Jiang Y.T."/>
            <person name="Sun W.H."/>
            <person name="Chen J."/>
            <person name="Chen Y.Q."/>
            <person name="Ai Y."/>
            <person name="Zhai J.W."/>
            <person name="Wu S.S."/>
            <person name="Zhou Z."/>
            <person name="Hsiao Y.Y."/>
            <person name="Wu W.L."/>
            <person name="Chen Y.Y."/>
            <person name="Lin Y.F."/>
            <person name="Hsu J.L."/>
            <person name="Li C.Y."/>
            <person name="Wang Z.W."/>
            <person name="Zhao X."/>
            <person name="Zhong W.Y."/>
            <person name="Ma X.K."/>
            <person name="Ma L."/>
            <person name="Huang J."/>
            <person name="Chen G.Z."/>
            <person name="Huang M.Z."/>
            <person name="Huang L."/>
            <person name="Peng D.H."/>
            <person name="Luo Y.B."/>
            <person name="Zou S.Q."/>
            <person name="Chen S.P."/>
            <person name="Lan S."/>
            <person name="Tsai W.C."/>
            <person name="Van de Peer Y."/>
            <person name="Liu Z.J."/>
        </authorList>
    </citation>
    <scope>NUCLEOTIDE SEQUENCE [LARGE SCALE GENOMIC DNA]</scope>
    <source>
        <strain evidence="7">Lor287</strain>
    </source>
</reference>
<accession>A0AAP0B187</accession>
<dbReference type="AlphaFoldDB" id="A0AAP0B187"/>
<feature type="compositionally biased region" description="Basic residues" evidence="6">
    <location>
        <begin position="251"/>
        <end position="261"/>
    </location>
</feature>
<keyword evidence="8" id="KW-1185">Reference proteome</keyword>
<feature type="region of interest" description="Disordered" evidence="6">
    <location>
        <begin position="237"/>
        <end position="261"/>
    </location>
</feature>
<evidence type="ECO:0000256" key="5">
    <source>
        <dbReference type="SAM" id="Coils"/>
    </source>
</evidence>
<feature type="coiled-coil region" evidence="5">
    <location>
        <begin position="173"/>
        <end position="203"/>
    </location>
</feature>
<evidence type="ECO:0000256" key="3">
    <source>
        <dbReference type="ARBA" id="ARBA00024186"/>
    </source>
</evidence>
<gene>
    <name evidence="7" type="ORF">KSP39_PZI019473</name>
</gene>
<comment type="similarity">
    <text evidence="4">Belongs to the CRWN family.</text>
</comment>
<evidence type="ECO:0000256" key="6">
    <source>
        <dbReference type="SAM" id="MobiDB-lite"/>
    </source>
</evidence>
<keyword evidence="2" id="KW-0539">Nucleus</keyword>
<evidence type="ECO:0000313" key="7">
    <source>
        <dbReference type="EMBL" id="KAK8923607.1"/>
    </source>
</evidence>
<feature type="coiled-coil region" evidence="5">
    <location>
        <begin position="67"/>
        <end position="122"/>
    </location>
</feature>
<dbReference type="Proteomes" id="UP001418222">
    <property type="component" value="Unassembled WGS sequence"/>
</dbReference>
<proteinExistence type="inferred from homology"/>
<comment type="caution">
    <text evidence="7">The sequence shown here is derived from an EMBL/GenBank/DDBJ whole genome shotgun (WGS) entry which is preliminary data.</text>
</comment>
<evidence type="ECO:0000256" key="4">
    <source>
        <dbReference type="ARBA" id="ARBA00024208"/>
    </source>
</evidence>
<comment type="subcellular location">
    <subcellularLocation>
        <location evidence="3">Nucleus lamina</location>
    </subcellularLocation>
</comment>
<organism evidence="7 8">
    <name type="scientific">Platanthera zijinensis</name>
    <dbReference type="NCBI Taxonomy" id="2320716"/>
    <lineage>
        <taxon>Eukaryota</taxon>
        <taxon>Viridiplantae</taxon>
        <taxon>Streptophyta</taxon>
        <taxon>Embryophyta</taxon>
        <taxon>Tracheophyta</taxon>
        <taxon>Spermatophyta</taxon>
        <taxon>Magnoliopsida</taxon>
        <taxon>Liliopsida</taxon>
        <taxon>Asparagales</taxon>
        <taxon>Orchidaceae</taxon>
        <taxon>Orchidoideae</taxon>
        <taxon>Orchideae</taxon>
        <taxon>Orchidinae</taxon>
        <taxon>Platanthera</taxon>
    </lineage>
</organism>
<protein>
    <submittedName>
        <fullName evidence="7">Uncharacterized protein</fullName>
    </submittedName>
</protein>
<dbReference type="EMBL" id="JBBWWQ010000017">
    <property type="protein sequence ID" value="KAK8923607.1"/>
    <property type="molecule type" value="Genomic_DNA"/>
</dbReference>
<dbReference type="GO" id="GO:0006997">
    <property type="term" value="P:nucleus organization"/>
    <property type="evidence" value="ECO:0007669"/>
    <property type="project" value="InterPro"/>
</dbReference>
<dbReference type="GO" id="GO:0005652">
    <property type="term" value="C:nuclear lamina"/>
    <property type="evidence" value="ECO:0007669"/>
    <property type="project" value="UniProtKB-SubCell"/>
</dbReference>
<sequence>MKKLWPSFSFSTKGIGGMSSWASSVFARTPGKMIDGEQTGNAFPASDVPPGKLLIEESSSSIDARRAEDDRRDTDALAERIDDLEKELYDYQYHMGLLLIEKKTRASEIEELRRGLAEAKENVKPECTRALQDQELQSGRESLVVEELKYKLNKLGKHYVVLLAEKYEVEDDKRKIQNDKENLNILYNRLQNLNQELIRKRDLLLSLPQLCKNCNIIFNETDSSSLETLGAEHRGDIQNESHDLFSTTKRSGPRPNKRRRSMKAVVMEAGATLEGILKEIELLPGGGLEDLEDVYEERKLNLVNSYKKGGNGEKQDLLSHASGATNSSVPGNEGHHKRQKTSDIAICCHGQKHYNLRPSTILKVSISQLQKSENTLLERDSDADSDYEPANLD</sequence>
<name>A0AAP0B187_9ASPA</name>
<evidence type="ECO:0000256" key="2">
    <source>
        <dbReference type="ARBA" id="ARBA00023242"/>
    </source>
</evidence>
<evidence type="ECO:0000256" key="1">
    <source>
        <dbReference type="ARBA" id="ARBA00023054"/>
    </source>
</evidence>
<dbReference type="PANTHER" id="PTHR31908:SF11">
    <property type="entry name" value="PROTEIN CROWDED NUCLEI 1"/>
    <property type="match status" value="1"/>
</dbReference>
<dbReference type="PANTHER" id="PTHR31908">
    <property type="entry name" value="PROTEIN CROWDED NUCLEI 4"/>
    <property type="match status" value="1"/>
</dbReference>
<dbReference type="InterPro" id="IPR040418">
    <property type="entry name" value="CRWN"/>
</dbReference>